<name>A0AAV0XA78_9HEMI</name>
<sequence>MTSIPAKRGRAPPIAVSSSSLHVDFASSTEVSHRYRNNIIIVYISGRQLGRLIGLCYVNLKRIEHSKESKTPTMNNTCPT</sequence>
<accession>A0AAV0XA78</accession>
<dbReference type="Proteomes" id="UP001160148">
    <property type="component" value="Unassembled WGS sequence"/>
</dbReference>
<reference evidence="1 2" key="1">
    <citation type="submission" date="2023-01" db="EMBL/GenBank/DDBJ databases">
        <authorList>
            <person name="Whitehead M."/>
        </authorList>
    </citation>
    <scope>NUCLEOTIDE SEQUENCE [LARGE SCALE GENOMIC DNA]</scope>
</reference>
<evidence type="ECO:0000313" key="1">
    <source>
        <dbReference type="EMBL" id="CAI6365220.1"/>
    </source>
</evidence>
<comment type="caution">
    <text evidence="1">The sequence shown here is derived from an EMBL/GenBank/DDBJ whole genome shotgun (WGS) entry which is preliminary data.</text>
</comment>
<protein>
    <submittedName>
        <fullName evidence="1">Uncharacterized protein</fullName>
    </submittedName>
</protein>
<evidence type="ECO:0000313" key="2">
    <source>
        <dbReference type="Proteomes" id="UP001160148"/>
    </source>
</evidence>
<dbReference type="AlphaFoldDB" id="A0AAV0XA78"/>
<keyword evidence="2" id="KW-1185">Reference proteome</keyword>
<gene>
    <name evidence="1" type="ORF">MEUPH1_LOCUS19959</name>
</gene>
<dbReference type="EMBL" id="CARXXK010000004">
    <property type="protein sequence ID" value="CAI6365220.1"/>
    <property type="molecule type" value="Genomic_DNA"/>
</dbReference>
<proteinExistence type="predicted"/>
<organism evidence="1 2">
    <name type="scientific">Macrosiphum euphorbiae</name>
    <name type="common">potato aphid</name>
    <dbReference type="NCBI Taxonomy" id="13131"/>
    <lineage>
        <taxon>Eukaryota</taxon>
        <taxon>Metazoa</taxon>
        <taxon>Ecdysozoa</taxon>
        <taxon>Arthropoda</taxon>
        <taxon>Hexapoda</taxon>
        <taxon>Insecta</taxon>
        <taxon>Pterygota</taxon>
        <taxon>Neoptera</taxon>
        <taxon>Paraneoptera</taxon>
        <taxon>Hemiptera</taxon>
        <taxon>Sternorrhyncha</taxon>
        <taxon>Aphidomorpha</taxon>
        <taxon>Aphidoidea</taxon>
        <taxon>Aphididae</taxon>
        <taxon>Macrosiphini</taxon>
        <taxon>Macrosiphum</taxon>
    </lineage>
</organism>